<dbReference type="Proteomes" id="UP000886803">
    <property type="component" value="Unassembled WGS sequence"/>
</dbReference>
<organism evidence="1 2">
    <name type="scientific">Candidatus Gemmiger avicola</name>
    <dbReference type="NCBI Taxonomy" id="2838605"/>
    <lineage>
        <taxon>Bacteria</taxon>
        <taxon>Bacillati</taxon>
        <taxon>Bacillota</taxon>
        <taxon>Clostridia</taxon>
        <taxon>Eubacteriales</taxon>
        <taxon>Gemmiger</taxon>
    </lineage>
</organism>
<proteinExistence type="predicted"/>
<dbReference type="GO" id="GO:0016787">
    <property type="term" value="F:hydrolase activity"/>
    <property type="evidence" value="ECO:0007669"/>
    <property type="project" value="UniProtKB-KW"/>
</dbReference>
<reference evidence="1" key="1">
    <citation type="journal article" date="2021" name="PeerJ">
        <title>Extensive microbial diversity within the chicken gut microbiome revealed by metagenomics and culture.</title>
        <authorList>
            <person name="Gilroy R."/>
            <person name="Ravi A."/>
            <person name="Getino M."/>
            <person name="Pursley I."/>
            <person name="Horton D.L."/>
            <person name="Alikhan N.F."/>
            <person name="Baker D."/>
            <person name="Gharbi K."/>
            <person name="Hall N."/>
            <person name="Watson M."/>
            <person name="Adriaenssens E.M."/>
            <person name="Foster-Nyarko E."/>
            <person name="Jarju S."/>
            <person name="Secka A."/>
            <person name="Antonio M."/>
            <person name="Oren A."/>
            <person name="Chaudhuri R.R."/>
            <person name="La Ragione R."/>
            <person name="Hildebrand F."/>
            <person name="Pallen M.J."/>
        </authorList>
    </citation>
    <scope>NUCLEOTIDE SEQUENCE</scope>
    <source>
        <strain evidence="1">ChiBcec8-13705</strain>
    </source>
</reference>
<dbReference type="InterPro" id="IPR050155">
    <property type="entry name" value="HAD-like_hydrolase_sf"/>
</dbReference>
<reference evidence="1" key="2">
    <citation type="submission" date="2021-04" db="EMBL/GenBank/DDBJ databases">
        <authorList>
            <person name="Gilroy R."/>
        </authorList>
    </citation>
    <scope>NUCLEOTIDE SEQUENCE</scope>
    <source>
        <strain evidence="1">ChiBcec8-13705</strain>
    </source>
</reference>
<dbReference type="AlphaFoldDB" id="A0A9D2M4X6"/>
<evidence type="ECO:0000313" key="1">
    <source>
        <dbReference type="EMBL" id="HJB40884.1"/>
    </source>
</evidence>
<dbReference type="GO" id="GO:0005829">
    <property type="term" value="C:cytosol"/>
    <property type="evidence" value="ECO:0007669"/>
    <property type="project" value="TreeGrafter"/>
</dbReference>
<dbReference type="Gene3D" id="1.10.150.240">
    <property type="entry name" value="Putative phosphatase, domain 2"/>
    <property type="match status" value="1"/>
</dbReference>
<dbReference type="PANTHER" id="PTHR43434">
    <property type="entry name" value="PHOSPHOGLYCOLATE PHOSPHATASE"/>
    <property type="match status" value="1"/>
</dbReference>
<dbReference type="InterPro" id="IPR023198">
    <property type="entry name" value="PGP-like_dom2"/>
</dbReference>
<dbReference type="InterPro" id="IPR023214">
    <property type="entry name" value="HAD_sf"/>
</dbReference>
<dbReference type="PANTHER" id="PTHR43434:SF20">
    <property type="entry name" value="5'-NUCLEOTIDASE"/>
    <property type="match status" value="1"/>
</dbReference>
<dbReference type="SFLD" id="SFLDG01129">
    <property type="entry name" value="C1.5:_HAD__Beta-PGM__Phosphata"/>
    <property type="match status" value="1"/>
</dbReference>
<protein>
    <submittedName>
        <fullName evidence="1">HAD hydrolase-like protein</fullName>
    </submittedName>
</protein>
<dbReference type="InterPro" id="IPR036412">
    <property type="entry name" value="HAD-like_sf"/>
</dbReference>
<name>A0A9D2M4X6_9FIRM</name>
<dbReference type="GO" id="GO:0004713">
    <property type="term" value="F:protein tyrosine kinase activity"/>
    <property type="evidence" value="ECO:0007669"/>
    <property type="project" value="TreeGrafter"/>
</dbReference>
<dbReference type="InterPro" id="IPR041492">
    <property type="entry name" value="HAD_2"/>
</dbReference>
<keyword evidence="1" id="KW-0378">Hydrolase</keyword>
<dbReference type="Gene3D" id="3.40.50.1000">
    <property type="entry name" value="HAD superfamily/HAD-like"/>
    <property type="match status" value="1"/>
</dbReference>
<gene>
    <name evidence="1" type="ORF">H9945_00125</name>
</gene>
<dbReference type="EMBL" id="DWYG01000001">
    <property type="protein sequence ID" value="HJB40884.1"/>
    <property type="molecule type" value="Genomic_DNA"/>
</dbReference>
<dbReference type="Pfam" id="PF13419">
    <property type="entry name" value="HAD_2"/>
    <property type="match status" value="1"/>
</dbReference>
<sequence>MLRYDAVLFDVDGTLLHTRPGIEASFAHAFRQMGLDPAGIDLGAYLGPPLRWSFGRHFADPADVERAVEAYRAHYAAVGSHLCRPYPGVAGLLACLREAGVFLATATSKPVEVVTPILREQGLAEAFDLIGGASMDASVDTKTAVIRAVLADERLAGKRVLMVGDRQDDMRGAADCGLAAAAVLYGYGSRAELAPWKPVFFAESPEQLGRSILQ</sequence>
<dbReference type="SUPFAM" id="SSF56784">
    <property type="entry name" value="HAD-like"/>
    <property type="match status" value="1"/>
</dbReference>
<accession>A0A9D2M4X6</accession>
<comment type="caution">
    <text evidence="1">The sequence shown here is derived from an EMBL/GenBank/DDBJ whole genome shotgun (WGS) entry which is preliminary data.</text>
</comment>
<dbReference type="SFLD" id="SFLDS00003">
    <property type="entry name" value="Haloacid_Dehalogenase"/>
    <property type="match status" value="1"/>
</dbReference>
<evidence type="ECO:0000313" key="2">
    <source>
        <dbReference type="Proteomes" id="UP000886803"/>
    </source>
</evidence>